<accession>A0AAE8YNU0</accession>
<proteinExistence type="predicted"/>
<reference evidence="1" key="1">
    <citation type="submission" date="2021-10" db="EMBL/GenBank/DDBJ databases">
        <authorList>
            <person name="Brantly S."/>
            <person name="Loertscher E."/>
            <person name="Chow J."/>
            <person name="Doney J."/>
            <person name="Standing N."/>
            <person name="Ruesch S."/>
            <person name="Holmstead J."/>
            <person name="Fairholm J."/>
            <person name="Parson M."/>
            <person name="Rodriguez W."/>
            <person name="Himes S."/>
            <person name="Tovar K."/>
            <person name="Wilkey A."/>
            <person name="Birch L."/>
            <person name="Hogan T."/>
            <person name="Flake P."/>
            <person name="Walker J."/>
            <person name="Johnson L."/>
            <person name="Kruger J.L."/>
            <person name="Sharma R."/>
            <person name="Breakwell D.P."/>
            <person name="Grose J.H."/>
        </authorList>
    </citation>
    <scope>NUCLEOTIDE SEQUENCE</scope>
</reference>
<protein>
    <submittedName>
        <fullName evidence="1">Uncharacterized protein</fullName>
    </submittedName>
</protein>
<dbReference type="Proteomes" id="UP000827816">
    <property type="component" value="Segment"/>
</dbReference>
<organism evidence="1 2">
    <name type="scientific">Enterobacter phage vB_EclS_CobraSix</name>
    <dbReference type="NCBI Taxonomy" id="2894794"/>
    <lineage>
        <taxon>Viruses</taxon>
        <taxon>Duplodnaviria</taxon>
        <taxon>Heunggongvirae</taxon>
        <taxon>Uroviricota</taxon>
        <taxon>Caudoviricetes</taxon>
        <taxon>Cobrasixvirus</taxon>
        <taxon>Cobrasixvirus cobrasix</taxon>
    </lineage>
</organism>
<dbReference type="EMBL" id="OK499971">
    <property type="protein sequence ID" value="UGO47246.1"/>
    <property type="molecule type" value="Genomic_DNA"/>
</dbReference>
<keyword evidence="2" id="KW-1185">Reference proteome</keyword>
<sequence>MKILGFDEHRTKRGSGALKFFELERVPSSDWVKIFESLFTKSGDEAWVEGYCIVTNCPSSDIAERLVQLQSKCEEANTIFRTKNSTL</sequence>
<gene>
    <name evidence="1" type="ORF">COBRASIX_83</name>
</gene>
<evidence type="ECO:0000313" key="2">
    <source>
        <dbReference type="Proteomes" id="UP000827816"/>
    </source>
</evidence>
<evidence type="ECO:0000313" key="1">
    <source>
        <dbReference type="EMBL" id="UGO47246.1"/>
    </source>
</evidence>
<name>A0AAE8YNU0_9CAUD</name>